<feature type="compositionally biased region" description="Basic and acidic residues" evidence="1">
    <location>
        <begin position="420"/>
        <end position="437"/>
    </location>
</feature>
<dbReference type="OrthoDB" id="4156126at2759"/>
<feature type="compositionally biased region" description="Polar residues" evidence="1">
    <location>
        <begin position="559"/>
        <end position="569"/>
    </location>
</feature>
<feature type="compositionally biased region" description="Polar residues" evidence="1">
    <location>
        <begin position="691"/>
        <end position="701"/>
    </location>
</feature>
<dbReference type="AlphaFoldDB" id="A0A0A1UYJ0"/>
<feature type="region of interest" description="Disordered" evidence="1">
    <location>
        <begin position="1"/>
        <end position="59"/>
    </location>
</feature>
<feature type="compositionally biased region" description="Polar residues" evidence="1">
    <location>
        <begin position="405"/>
        <end position="419"/>
    </location>
</feature>
<feature type="region of interest" description="Disordered" evidence="1">
    <location>
        <begin position="86"/>
        <end position="111"/>
    </location>
</feature>
<feature type="compositionally biased region" description="Basic and acidic residues" evidence="1">
    <location>
        <begin position="300"/>
        <end position="314"/>
    </location>
</feature>
<evidence type="ECO:0000313" key="2">
    <source>
        <dbReference type="EMBL" id="EXV03107.1"/>
    </source>
</evidence>
<feature type="compositionally biased region" description="Polar residues" evidence="1">
    <location>
        <begin position="850"/>
        <end position="873"/>
    </location>
</feature>
<feature type="region of interest" description="Disordered" evidence="1">
    <location>
        <begin position="683"/>
        <end position="706"/>
    </location>
</feature>
<dbReference type="Proteomes" id="UP000030151">
    <property type="component" value="Unassembled WGS sequence"/>
</dbReference>
<gene>
    <name evidence="2" type="ORF">X797_004230</name>
</gene>
<feature type="compositionally biased region" description="Polar residues" evidence="1">
    <location>
        <begin position="800"/>
        <end position="828"/>
    </location>
</feature>
<feature type="region of interest" description="Disordered" evidence="1">
    <location>
        <begin position="549"/>
        <end position="574"/>
    </location>
</feature>
<feature type="compositionally biased region" description="Polar residues" evidence="1">
    <location>
        <begin position="9"/>
        <end position="34"/>
    </location>
</feature>
<comment type="caution">
    <text evidence="2">The sequence shown here is derived from an EMBL/GenBank/DDBJ whole genome shotgun (WGS) entry which is preliminary data.</text>
</comment>
<protein>
    <submittedName>
        <fullName evidence="2">Uncharacterized protein</fullName>
    </submittedName>
</protein>
<feature type="region of interest" description="Disordered" evidence="1">
    <location>
        <begin position="733"/>
        <end position="763"/>
    </location>
</feature>
<feature type="region of interest" description="Disordered" evidence="1">
    <location>
        <begin position="356"/>
        <end position="441"/>
    </location>
</feature>
<feature type="compositionally biased region" description="Basic and acidic residues" evidence="1">
    <location>
        <begin position="373"/>
        <end position="399"/>
    </location>
</feature>
<accession>A0A0A1UYJ0</accession>
<evidence type="ECO:0000313" key="3">
    <source>
        <dbReference type="Proteomes" id="UP000030151"/>
    </source>
</evidence>
<sequence>MDVSKSRFKTTSNGSLHSTYASYGSHLPPSTSVPRGQKPHQRRALRNASLNSILPPSPGPLTSMLKTTTETGDISVFSIQPSVTPAAYHQHPRARPDMLEGTTPPKYTPRKGENFYYADDHRHFRSYRDTTSEIISLYGYDNQAFYMTPGSPMFDDISHRSYSITTNSSRQLPSQKSSGTLQSQSSRSGLQRPRSPFPYPTRLKRPGVRPASPALAENGCIDYSRMIELDRVSQRTVHGSYNSTYNNWARRPPPLSLRPDFNRSTASLPSRASPGPYYSGPMSHRARTPGSSQSGASRYGRFERHARMPVDRCGRSPSLTSIVDMYRRPSTAKGSRQPPQLAGSFYYDYSEDFDRPTASHHDIKSQISMESPRIQDDEGRNYDEFAVKPKPDRPDHQDAAVDTLTPHSHSSLEYSTGNQEELKSGPKLEEETTRSSDADDTDLSNLIAARRLSQSAPADPEASKSAESLLQSDEHNMSVNMARLSKSGQSLRAVEAKPNSECHPNTLGAQQGSLVARCALDPTLPDFASIFSSFDLLGKSPCLKTADISAQKPSDESDTNSVASTNHKLGNQRHRRNVAAVRINTAELNDKSGHIEDESVHEQELDILSPEPISPARGLKVKNSIPQLMKALPPLPPGMPGEGSQNQHPLLKWDDQLDEQPLCDCSRLHDMVREDDEIHLAEPVPTGLKQPPQSGKHSSPSKFKVRIKPSYSPVSGLGNINCAHIKGDIQGVSQQSTAQAKPKLKLKLSRSQLGQGRQATGEPFTRVNRLKQCNSLADLALYSSIGTKPGQRFANEDNARGNTQSEGCVQSTFETQHSQSSTGYKSPQPSDPFSIPYPPSPEDNTDKNRSLSSSNKDTLVQRPSCSSGRSPVQENGLRKKMSMFRLRIAESFTAKPPKKCKKIPELEQSDSHISVNMTLKGSETNLNNIDNRTQPPNSNIKSDWVADRVKRWAIDARRALRSYVRRTLDRSSRWSE</sequence>
<reference evidence="2 3" key="1">
    <citation type="submission" date="2014-02" db="EMBL/GenBank/DDBJ databases">
        <title>The genome sequence of the entomopathogenic fungus Metarhizium robertsii ARSEF 2575.</title>
        <authorList>
            <person name="Giuliano Garisto Donzelli B."/>
            <person name="Roe B.A."/>
            <person name="Macmil S.L."/>
            <person name="Krasnoff S.B."/>
            <person name="Gibson D.M."/>
        </authorList>
    </citation>
    <scope>NUCLEOTIDE SEQUENCE [LARGE SCALE GENOMIC DNA]</scope>
    <source>
        <strain evidence="2 3">ARSEF 2575</strain>
    </source>
</reference>
<dbReference type="HOGENOM" id="CLU_010749_0_0_1"/>
<evidence type="ECO:0000256" key="1">
    <source>
        <dbReference type="SAM" id="MobiDB-lite"/>
    </source>
</evidence>
<feature type="region of interest" description="Disordered" evidence="1">
    <location>
        <begin position="242"/>
        <end position="317"/>
    </location>
</feature>
<feature type="region of interest" description="Disordered" evidence="1">
    <location>
        <begin position="164"/>
        <end position="215"/>
    </location>
</feature>
<proteinExistence type="predicted"/>
<feature type="region of interest" description="Disordered" evidence="1">
    <location>
        <begin position="787"/>
        <end position="880"/>
    </location>
</feature>
<dbReference type="EMBL" id="JELW01000004">
    <property type="protein sequence ID" value="EXV03107.1"/>
    <property type="molecule type" value="Genomic_DNA"/>
</dbReference>
<feature type="compositionally biased region" description="Polar residues" evidence="1">
    <location>
        <begin position="164"/>
        <end position="173"/>
    </location>
</feature>
<name>A0A0A1UYJ0_9HYPO</name>
<organism evidence="2 3">
    <name type="scientific">Metarhizium robertsii</name>
    <dbReference type="NCBI Taxonomy" id="568076"/>
    <lineage>
        <taxon>Eukaryota</taxon>
        <taxon>Fungi</taxon>
        <taxon>Dikarya</taxon>
        <taxon>Ascomycota</taxon>
        <taxon>Pezizomycotina</taxon>
        <taxon>Sordariomycetes</taxon>
        <taxon>Hypocreomycetidae</taxon>
        <taxon>Hypocreales</taxon>
        <taxon>Clavicipitaceae</taxon>
        <taxon>Metarhizium</taxon>
    </lineage>
</organism>
<feature type="compositionally biased region" description="Low complexity" evidence="1">
    <location>
        <begin position="174"/>
        <end position="194"/>
    </location>
</feature>
<feature type="compositionally biased region" description="Polar residues" evidence="1">
    <location>
        <begin position="749"/>
        <end position="758"/>
    </location>
</feature>